<comment type="similarity">
    <text evidence="4 12">Belongs to the RNase HII family.</text>
</comment>
<evidence type="ECO:0000256" key="1">
    <source>
        <dbReference type="ARBA" id="ARBA00000077"/>
    </source>
</evidence>
<keyword evidence="8 11" id="KW-0255">Endonuclease</keyword>
<keyword evidence="7 11" id="KW-0479">Metal-binding</keyword>
<keyword evidence="10" id="KW-0464">Manganese</keyword>
<evidence type="ECO:0000256" key="4">
    <source>
        <dbReference type="ARBA" id="ARBA00007383"/>
    </source>
</evidence>
<evidence type="ECO:0000256" key="2">
    <source>
        <dbReference type="ARBA" id="ARBA00004065"/>
    </source>
</evidence>
<feature type="compositionally biased region" description="Basic and acidic residues" evidence="13">
    <location>
        <begin position="1"/>
        <end position="10"/>
    </location>
</feature>
<evidence type="ECO:0000256" key="7">
    <source>
        <dbReference type="ARBA" id="ARBA00022723"/>
    </source>
</evidence>
<evidence type="ECO:0000256" key="9">
    <source>
        <dbReference type="ARBA" id="ARBA00022801"/>
    </source>
</evidence>
<dbReference type="PANTHER" id="PTHR10954:SF23">
    <property type="entry name" value="RIBONUCLEASE"/>
    <property type="match status" value="1"/>
</dbReference>
<evidence type="ECO:0000256" key="6">
    <source>
        <dbReference type="ARBA" id="ARBA00022722"/>
    </source>
</evidence>
<feature type="binding site" evidence="11">
    <location>
        <position position="54"/>
    </location>
    <ligand>
        <name>a divalent metal cation</name>
        <dbReference type="ChEBI" id="CHEBI:60240"/>
    </ligand>
</feature>
<comment type="subcellular location">
    <subcellularLocation>
        <location evidence="3">Cytoplasm</location>
    </subcellularLocation>
</comment>
<dbReference type="GO" id="GO:0043137">
    <property type="term" value="P:DNA replication, removal of RNA primer"/>
    <property type="evidence" value="ECO:0007669"/>
    <property type="project" value="TreeGrafter"/>
</dbReference>
<dbReference type="GO" id="GO:0005737">
    <property type="term" value="C:cytoplasm"/>
    <property type="evidence" value="ECO:0007669"/>
    <property type="project" value="UniProtKB-SubCell"/>
</dbReference>
<keyword evidence="6 11" id="KW-0540">Nuclease</keyword>
<keyword evidence="9 11" id="KW-0378">Hydrolase</keyword>
<dbReference type="GO" id="GO:0046872">
    <property type="term" value="F:metal ion binding"/>
    <property type="evidence" value="ECO:0007669"/>
    <property type="project" value="UniProtKB-KW"/>
</dbReference>
<feature type="region of interest" description="Disordered" evidence="13">
    <location>
        <begin position="1"/>
        <end position="50"/>
    </location>
</feature>
<dbReference type="InterPro" id="IPR001352">
    <property type="entry name" value="RNase_HII/HIII"/>
</dbReference>
<dbReference type="PANTHER" id="PTHR10954">
    <property type="entry name" value="RIBONUCLEASE H2 SUBUNIT A"/>
    <property type="match status" value="1"/>
</dbReference>
<dbReference type="CDD" id="cd07182">
    <property type="entry name" value="RNase_HII_bacteria_HII_like"/>
    <property type="match status" value="1"/>
</dbReference>
<keyword evidence="5" id="KW-0963">Cytoplasm</keyword>
<dbReference type="NCBIfam" id="NF000595">
    <property type="entry name" value="PRK00015.1-3"/>
    <property type="match status" value="1"/>
</dbReference>
<gene>
    <name evidence="15" type="ORF">PBAH0796_LOCUS7323</name>
</gene>
<dbReference type="InterPro" id="IPR036397">
    <property type="entry name" value="RNaseH_sf"/>
</dbReference>
<dbReference type="PROSITE" id="PS51975">
    <property type="entry name" value="RNASE_H_2"/>
    <property type="match status" value="1"/>
</dbReference>
<sequence>MAVAAPERRRGAVPGRAQEGSRASAAAPPGLPASLPGPRGPSRGGGGLVVGVDEAGRGPWAGPVVAAAVAVGPGARRLRRGVTDSKQLSAQQREQVYEMLTCNPAVRWSVATASHKRIDRANILRATLQAMARAVRRLDCGVAKVLIDGNHVPAQLSADHPCEAVVGGDRRRFVIAAASIIAKVTRDRLMTKLDKKYPQYGFAVHKGYGTALHRRALVRHGVSKVHRCSFEPIKGFLKHGKWGKRAVE</sequence>
<comment type="catalytic activity">
    <reaction evidence="1 11 12">
        <text>Endonucleolytic cleavage to 5'-phosphomonoester.</text>
        <dbReference type="EC" id="3.1.26.4"/>
    </reaction>
</comment>
<feature type="binding site" evidence="11">
    <location>
        <position position="53"/>
    </location>
    <ligand>
        <name>a divalent metal cation</name>
        <dbReference type="ChEBI" id="CHEBI:60240"/>
    </ligand>
</feature>
<dbReference type="GO" id="GO:0006298">
    <property type="term" value="P:mismatch repair"/>
    <property type="evidence" value="ECO:0007669"/>
    <property type="project" value="TreeGrafter"/>
</dbReference>
<dbReference type="GO" id="GO:0003723">
    <property type="term" value="F:RNA binding"/>
    <property type="evidence" value="ECO:0007669"/>
    <property type="project" value="UniProtKB-UniRule"/>
</dbReference>
<feature type="binding site" evidence="11">
    <location>
        <position position="148"/>
    </location>
    <ligand>
        <name>a divalent metal cation</name>
        <dbReference type="ChEBI" id="CHEBI:60240"/>
    </ligand>
</feature>
<protein>
    <recommendedName>
        <fullName evidence="12">Ribonuclease</fullName>
        <ecNumber evidence="12">3.1.26.4</ecNumber>
    </recommendedName>
</protein>
<dbReference type="InterPro" id="IPR024567">
    <property type="entry name" value="RNase_HII/HIII_dom"/>
</dbReference>
<evidence type="ECO:0000256" key="8">
    <source>
        <dbReference type="ARBA" id="ARBA00022759"/>
    </source>
</evidence>
<reference evidence="15" key="1">
    <citation type="submission" date="2021-01" db="EMBL/GenBank/DDBJ databases">
        <authorList>
            <person name="Corre E."/>
            <person name="Pelletier E."/>
            <person name="Niang G."/>
            <person name="Scheremetjew M."/>
            <person name="Finn R."/>
            <person name="Kale V."/>
            <person name="Holt S."/>
            <person name="Cochrane G."/>
            <person name="Meng A."/>
            <person name="Brown T."/>
            <person name="Cohen L."/>
        </authorList>
    </citation>
    <scope>NUCLEOTIDE SEQUENCE</scope>
    <source>
        <strain evidence="15">Pbaha01</strain>
    </source>
</reference>
<evidence type="ECO:0000256" key="10">
    <source>
        <dbReference type="ARBA" id="ARBA00023211"/>
    </source>
</evidence>
<dbReference type="Gene3D" id="3.30.420.10">
    <property type="entry name" value="Ribonuclease H-like superfamily/Ribonuclease H"/>
    <property type="match status" value="1"/>
</dbReference>
<dbReference type="AlphaFoldDB" id="A0A7S0A3X7"/>
<dbReference type="SUPFAM" id="SSF53098">
    <property type="entry name" value="Ribonuclease H-like"/>
    <property type="match status" value="1"/>
</dbReference>
<feature type="domain" description="RNase H type-2" evidence="14">
    <location>
        <begin position="47"/>
        <end position="242"/>
    </location>
</feature>
<dbReference type="HAMAP" id="MF_00052_B">
    <property type="entry name" value="RNase_HII_B"/>
    <property type="match status" value="1"/>
</dbReference>
<evidence type="ECO:0000259" key="14">
    <source>
        <dbReference type="PROSITE" id="PS51975"/>
    </source>
</evidence>
<comment type="function">
    <text evidence="2 12">Endonuclease that specifically degrades the RNA of RNA-DNA hybrids.</text>
</comment>
<dbReference type="GO" id="GO:0032299">
    <property type="term" value="C:ribonuclease H2 complex"/>
    <property type="evidence" value="ECO:0007669"/>
    <property type="project" value="TreeGrafter"/>
</dbReference>
<name>A0A7S0A3X7_9DINO</name>
<proteinExistence type="inferred from homology"/>
<evidence type="ECO:0000256" key="3">
    <source>
        <dbReference type="ARBA" id="ARBA00004496"/>
    </source>
</evidence>
<evidence type="ECO:0000256" key="11">
    <source>
        <dbReference type="PROSITE-ProRule" id="PRU01319"/>
    </source>
</evidence>
<dbReference type="GO" id="GO:0004523">
    <property type="term" value="F:RNA-DNA hybrid ribonuclease activity"/>
    <property type="evidence" value="ECO:0007669"/>
    <property type="project" value="UniProtKB-UniRule"/>
</dbReference>
<dbReference type="InterPro" id="IPR022898">
    <property type="entry name" value="RNase_HII"/>
</dbReference>
<evidence type="ECO:0000256" key="12">
    <source>
        <dbReference type="RuleBase" id="RU003515"/>
    </source>
</evidence>
<dbReference type="EMBL" id="HBEG01012152">
    <property type="protein sequence ID" value="CAD8351956.1"/>
    <property type="molecule type" value="Transcribed_RNA"/>
</dbReference>
<accession>A0A7S0A3X7</accession>
<evidence type="ECO:0000256" key="13">
    <source>
        <dbReference type="SAM" id="MobiDB-lite"/>
    </source>
</evidence>
<evidence type="ECO:0000256" key="5">
    <source>
        <dbReference type="ARBA" id="ARBA00022490"/>
    </source>
</evidence>
<dbReference type="Pfam" id="PF01351">
    <property type="entry name" value="RNase_HII"/>
    <property type="match status" value="1"/>
</dbReference>
<organism evidence="15">
    <name type="scientific">Pyrodinium bahamense</name>
    <dbReference type="NCBI Taxonomy" id="73915"/>
    <lineage>
        <taxon>Eukaryota</taxon>
        <taxon>Sar</taxon>
        <taxon>Alveolata</taxon>
        <taxon>Dinophyceae</taxon>
        <taxon>Gonyaulacales</taxon>
        <taxon>Pyrocystaceae</taxon>
        <taxon>Pyrodinium</taxon>
    </lineage>
</organism>
<comment type="cofactor">
    <cofactor evidence="11">
        <name>Mn(2+)</name>
        <dbReference type="ChEBI" id="CHEBI:29035"/>
    </cofactor>
    <cofactor evidence="11">
        <name>Mg(2+)</name>
        <dbReference type="ChEBI" id="CHEBI:18420"/>
    </cofactor>
    <text evidence="11">Manganese or magnesium. Binds 1 divalent metal ion per monomer in the absence of substrate. May bind a second metal ion after substrate binding.</text>
</comment>
<dbReference type="EC" id="3.1.26.4" evidence="12"/>
<evidence type="ECO:0000313" key="15">
    <source>
        <dbReference type="EMBL" id="CAD8351956.1"/>
    </source>
</evidence>
<dbReference type="InterPro" id="IPR012337">
    <property type="entry name" value="RNaseH-like_sf"/>
</dbReference>
<feature type="compositionally biased region" description="Low complexity" evidence="13">
    <location>
        <begin position="20"/>
        <end position="41"/>
    </location>
</feature>